<gene>
    <name evidence="2" type="ORF">TWF718_005389</name>
</gene>
<name>A0AAN8N7K7_9PEZI</name>
<organism evidence="2 3">
    <name type="scientific">Orbilia javanica</name>
    <dbReference type="NCBI Taxonomy" id="47235"/>
    <lineage>
        <taxon>Eukaryota</taxon>
        <taxon>Fungi</taxon>
        <taxon>Dikarya</taxon>
        <taxon>Ascomycota</taxon>
        <taxon>Pezizomycotina</taxon>
        <taxon>Orbiliomycetes</taxon>
        <taxon>Orbiliales</taxon>
        <taxon>Orbiliaceae</taxon>
        <taxon>Orbilia</taxon>
    </lineage>
</organism>
<feature type="compositionally biased region" description="Polar residues" evidence="1">
    <location>
        <begin position="111"/>
        <end position="127"/>
    </location>
</feature>
<accession>A0AAN8N7K7</accession>
<evidence type="ECO:0000313" key="3">
    <source>
        <dbReference type="Proteomes" id="UP001313282"/>
    </source>
</evidence>
<dbReference type="Proteomes" id="UP001313282">
    <property type="component" value="Unassembled WGS sequence"/>
</dbReference>
<reference evidence="2 3" key="1">
    <citation type="submission" date="2019-10" db="EMBL/GenBank/DDBJ databases">
        <authorList>
            <person name="Palmer J.M."/>
        </authorList>
    </citation>
    <scope>NUCLEOTIDE SEQUENCE [LARGE SCALE GENOMIC DNA]</scope>
    <source>
        <strain evidence="2 3">TWF718</strain>
    </source>
</reference>
<sequence length="781" mass="84788">MIAFLSLPPKVTAILAASTWVTFVSLTQIASAQLTVTETSSTLVILYTTVQPSSTITSSCRPGNINTPWLPLCNQVTWGPVNDTNLTTTNSSNLNSPGGTALLLPTGQVTQLQNQSSGNQDLNNAESPTGAGDGGLSQASSVAKLAQSSSTSDGVQDDVSTATSSIPATPYPSPFPIGGRGKLRNLAVELSPGGVVVFREASDSPQEFINDEAGYIRPVGSPDLVLYIHYDKEAGSRQQEREISSNLDSTVLYNVRAKTQNSTDQYDIENTFTVREGGIQLRGTSDHAEYRFYVGDYEDDNREYEDGVLKLLAAPVGQLVDLEKYNVEEVVLLPFIVRKTTSGDGTTDGEATGSDITGGGTVGAAESMSELLEIITSSSLLPFCSEYLSHITLVHTQTAAHHLVHSHSTSISVVPEMSTEIGAVSTTIVTVQSGVTTEPWPLITSPVDGNTDGEIHHGSDTNVYLEGEATILRKHPVLRRLQQDFDIPDALSIYDPSQISSGCSEVVYKIHHSTSTGERSTFTSSGTVVVASGSTLTLRISQIETFTTTVPSITITPTPMSGRILMYDRGEYNTSPGSLSANYLAPSTTHVSISNPTVVAELVRTDSLSSIFHLDGFGRLYSINQYTGISFYWAEKVKDGGNREEISKLGVGDFILVPEQEIDGFVLTFVTFWIEEDGRIMVDEVYINKTPEIEYMTGWEFIWCYDRTGTLWNYNTAKKYRDEGGQNSELTGILTKRDNPLDECDPQTLTFKKLDGETAADDIMYMDILRRRAGRAKMGKK</sequence>
<dbReference type="AlphaFoldDB" id="A0AAN8N7K7"/>
<proteinExistence type="predicted"/>
<dbReference type="EMBL" id="JAVHNR010000003">
    <property type="protein sequence ID" value="KAK6347550.1"/>
    <property type="molecule type" value="Genomic_DNA"/>
</dbReference>
<comment type="caution">
    <text evidence="2">The sequence shown here is derived from an EMBL/GenBank/DDBJ whole genome shotgun (WGS) entry which is preliminary data.</text>
</comment>
<keyword evidence="3" id="KW-1185">Reference proteome</keyword>
<protein>
    <submittedName>
        <fullName evidence="2">Uncharacterized protein</fullName>
    </submittedName>
</protein>
<evidence type="ECO:0000313" key="2">
    <source>
        <dbReference type="EMBL" id="KAK6347550.1"/>
    </source>
</evidence>
<feature type="compositionally biased region" description="Polar residues" evidence="1">
    <location>
        <begin position="137"/>
        <end position="167"/>
    </location>
</feature>
<feature type="region of interest" description="Disordered" evidence="1">
    <location>
        <begin position="111"/>
        <end position="174"/>
    </location>
</feature>
<evidence type="ECO:0000256" key="1">
    <source>
        <dbReference type="SAM" id="MobiDB-lite"/>
    </source>
</evidence>